<name>A0A817VPW8_9BILA</name>
<dbReference type="EMBL" id="CAJNYD010000333">
    <property type="protein sequence ID" value="CAF3246842.1"/>
    <property type="molecule type" value="Genomic_DNA"/>
</dbReference>
<comment type="caution">
    <text evidence="4">The sequence shown here is derived from an EMBL/GenBank/DDBJ whole genome shotgun (WGS) entry which is preliminary data.</text>
</comment>
<keyword evidence="2" id="KW-0812">Transmembrane</keyword>
<proteinExistence type="predicted"/>
<accession>A0A817VPW8</accession>
<feature type="region of interest" description="Disordered" evidence="1">
    <location>
        <begin position="152"/>
        <end position="173"/>
    </location>
</feature>
<dbReference type="AlphaFoldDB" id="A0A817VPW8"/>
<keyword evidence="2" id="KW-1133">Transmembrane helix</keyword>
<gene>
    <name evidence="4" type="ORF">GRG538_LOCUS5149</name>
    <name evidence="3" type="ORF">LUA448_LOCUS4594</name>
</gene>
<feature type="transmembrane region" description="Helical" evidence="2">
    <location>
        <begin position="195"/>
        <end position="215"/>
    </location>
</feature>
<dbReference type="Proteomes" id="UP000663833">
    <property type="component" value="Unassembled WGS sequence"/>
</dbReference>
<keyword evidence="2" id="KW-0472">Membrane</keyword>
<evidence type="ECO:0000313" key="3">
    <source>
        <dbReference type="EMBL" id="CAF3246842.1"/>
    </source>
</evidence>
<dbReference type="Proteomes" id="UP000663872">
    <property type="component" value="Unassembled WGS sequence"/>
</dbReference>
<sequence>MKAFCIATFVVFIASIYANIHFSFSNVPTILSINAHEIKIEVHRKVNKPKFPSYVRIHDGTTKQLVYDVDVSANNSNITYFNQTVTFSIPDSFQWHTNTEYNIAIDEGVLYSDSLSNPTAEFHRISSSAKVSNDGDPSTNVSIATHLTSDSTQTNVLSDSDTSNPTTVTTTTKSSTTTGRALVQGEQSATRSAQLGMILGIILFLVIVSAEIIYFKYVYPGRQPRGI</sequence>
<evidence type="ECO:0000256" key="2">
    <source>
        <dbReference type="SAM" id="Phobius"/>
    </source>
</evidence>
<evidence type="ECO:0000256" key="1">
    <source>
        <dbReference type="SAM" id="MobiDB-lite"/>
    </source>
</evidence>
<organism evidence="4 5">
    <name type="scientific">Rotaria socialis</name>
    <dbReference type="NCBI Taxonomy" id="392032"/>
    <lineage>
        <taxon>Eukaryota</taxon>
        <taxon>Metazoa</taxon>
        <taxon>Spiralia</taxon>
        <taxon>Gnathifera</taxon>
        <taxon>Rotifera</taxon>
        <taxon>Eurotatoria</taxon>
        <taxon>Bdelloidea</taxon>
        <taxon>Philodinida</taxon>
        <taxon>Philodinidae</taxon>
        <taxon>Rotaria</taxon>
    </lineage>
</organism>
<evidence type="ECO:0000313" key="5">
    <source>
        <dbReference type="Proteomes" id="UP000663872"/>
    </source>
</evidence>
<dbReference type="EMBL" id="CAJNYT010000389">
    <property type="protein sequence ID" value="CAF3346907.1"/>
    <property type="molecule type" value="Genomic_DNA"/>
</dbReference>
<protein>
    <submittedName>
        <fullName evidence="4">Uncharacterized protein</fullName>
    </submittedName>
</protein>
<feature type="compositionally biased region" description="Low complexity" evidence="1">
    <location>
        <begin position="158"/>
        <end position="173"/>
    </location>
</feature>
<evidence type="ECO:0000313" key="4">
    <source>
        <dbReference type="EMBL" id="CAF3346907.1"/>
    </source>
</evidence>
<reference evidence="4" key="1">
    <citation type="submission" date="2021-02" db="EMBL/GenBank/DDBJ databases">
        <authorList>
            <person name="Nowell W R."/>
        </authorList>
    </citation>
    <scope>NUCLEOTIDE SEQUENCE</scope>
</reference>